<evidence type="ECO:0000259" key="12">
    <source>
        <dbReference type="Pfam" id="PF12019"/>
    </source>
</evidence>
<dbReference type="GO" id="GO:0015628">
    <property type="term" value="P:protein secretion by the type II secretion system"/>
    <property type="evidence" value="ECO:0007669"/>
    <property type="project" value="InterPro"/>
</dbReference>
<keyword evidence="8 11" id="KW-0472">Membrane</keyword>
<keyword evidence="6 11" id="KW-0812">Transmembrane</keyword>
<dbReference type="Pfam" id="PF07963">
    <property type="entry name" value="N_methyl"/>
    <property type="match status" value="1"/>
</dbReference>
<keyword evidence="4" id="KW-0488">Methylation</keyword>
<dbReference type="Pfam" id="PF12019">
    <property type="entry name" value="GspH"/>
    <property type="match status" value="1"/>
</dbReference>
<evidence type="ECO:0000256" key="6">
    <source>
        <dbReference type="ARBA" id="ARBA00022692"/>
    </source>
</evidence>
<feature type="transmembrane region" description="Helical" evidence="11">
    <location>
        <begin position="12"/>
        <end position="36"/>
    </location>
</feature>
<proteinExistence type="inferred from homology"/>
<evidence type="ECO:0000256" key="8">
    <source>
        <dbReference type="ARBA" id="ARBA00023136"/>
    </source>
</evidence>
<dbReference type="NCBIfam" id="TIGR02532">
    <property type="entry name" value="IV_pilin_GFxxxE"/>
    <property type="match status" value="1"/>
</dbReference>
<keyword evidence="3" id="KW-1003">Cell membrane</keyword>
<evidence type="ECO:0000256" key="4">
    <source>
        <dbReference type="ARBA" id="ARBA00022481"/>
    </source>
</evidence>
<evidence type="ECO:0000256" key="1">
    <source>
        <dbReference type="ARBA" id="ARBA00004377"/>
    </source>
</evidence>
<evidence type="ECO:0000256" key="7">
    <source>
        <dbReference type="ARBA" id="ARBA00022989"/>
    </source>
</evidence>
<comment type="similarity">
    <text evidence="9">Belongs to the GSP H family.</text>
</comment>
<name>A0A0B3BUY7_9PSED</name>
<keyword evidence="14" id="KW-1185">Reference proteome</keyword>
<dbReference type="PROSITE" id="PS00409">
    <property type="entry name" value="PROKAR_NTER_METHYL"/>
    <property type="match status" value="1"/>
</dbReference>
<dbReference type="RefSeq" id="WP_039605840.1">
    <property type="nucleotide sequence ID" value="NZ_FMUP01000005.1"/>
</dbReference>
<dbReference type="InterPro" id="IPR022346">
    <property type="entry name" value="T2SS_GspH"/>
</dbReference>
<dbReference type="InterPro" id="IPR049875">
    <property type="entry name" value="TypeII_GspH"/>
</dbReference>
<evidence type="ECO:0000313" key="14">
    <source>
        <dbReference type="Proteomes" id="UP000030980"/>
    </source>
</evidence>
<accession>A0A0B3BUY7</accession>
<dbReference type="SUPFAM" id="SSF54523">
    <property type="entry name" value="Pili subunits"/>
    <property type="match status" value="1"/>
</dbReference>
<protein>
    <recommendedName>
        <fullName evidence="2">Type II secretion system protein H</fullName>
    </recommendedName>
    <alternativeName>
        <fullName evidence="10">General secretion pathway protein H</fullName>
    </alternativeName>
</protein>
<comment type="caution">
    <text evidence="13">The sequence shown here is derived from an EMBL/GenBank/DDBJ whole genome shotgun (WGS) entry which is preliminary data.</text>
</comment>
<evidence type="ECO:0000256" key="11">
    <source>
        <dbReference type="SAM" id="Phobius"/>
    </source>
</evidence>
<dbReference type="GO" id="GO:0005886">
    <property type="term" value="C:plasma membrane"/>
    <property type="evidence" value="ECO:0007669"/>
    <property type="project" value="UniProtKB-SubCell"/>
</dbReference>
<evidence type="ECO:0000256" key="2">
    <source>
        <dbReference type="ARBA" id="ARBA00021549"/>
    </source>
</evidence>
<dbReference type="PRINTS" id="PR00885">
    <property type="entry name" value="BCTERIALGSPH"/>
</dbReference>
<gene>
    <name evidence="13" type="ORF">PT85_02550</name>
</gene>
<dbReference type="AlphaFoldDB" id="A0A0B3BUY7"/>
<keyword evidence="7 11" id="KW-1133">Transmembrane helix</keyword>
<reference evidence="13 14" key="1">
    <citation type="submission" date="2014-11" db="EMBL/GenBank/DDBJ databases">
        <title>Genome sequence of Pseudomonas tuomuerensis JCM 14085.</title>
        <authorList>
            <person name="Shin S.-K."/>
            <person name="Yi H."/>
        </authorList>
    </citation>
    <scope>NUCLEOTIDE SEQUENCE [LARGE SCALE GENOMIC DNA]</scope>
    <source>
        <strain evidence="13 14">JCM 14085</strain>
    </source>
</reference>
<dbReference type="GO" id="GO:0015627">
    <property type="term" value="C:type II protein secretion system complex"/>
    <property type="evidence" value="ECO:0007669"/>
    <property type="project" value="InterPro"/>
</dbReference>
<evidence type="ECO:0000256" key="5">
    <source>
        <dbReference type="ARBA" id="ARBA00022519"/>
    </source>
</evidence>
<dbReference type="Proteomes" id="UP000030980">
    <property type="component" value="Unassembled WGS sequence"/>
</dbReference>
<sequence length="171" mass="18264">MRPQRACRGFTLVELLVVLVLIGSLVGLAVLGGGFAGPARELRGEAERLAGLIGVLAEEAVLDNREYGLRIDADHWQVLAYDGGRWAPWEDRPAQRFPHGVQASLEIEGRPLRVAGAKGPAAAAPQVLILSSGEISPFRLELAERRAAGLRLELSSDGFRLPRVQTLGAGG</sequence>
<dbReference type="NCBIfam" id="TIGR01708">
    <property type="entry name" value="typeII_sec_gspH"/>
    <property type="match status" value="1"/>
</dbReference>
<dbReference type="Gene3D" id="3.55.40.10">
    <property type="entry name" value="minor pseudopilin epsh domain"/>
    <property type="match status" value="1"/>
</dbReference>
<evidence type="ECO:0000313" key="13">
    <source>
        <dbReference type="EMBL" id="KHO66465.1"/>
    </source>
</evidence>
<dbReference type="InterPro" id="IPR045584">
    <property type="entry name" value="Pilin-like"/>
</dbReference>
<evidence type="ECO:0000256" key="9">
    <source>
        <dbReference type="ARBA" id="ARBA00025772"/>
    </source>
</evidence>
<comment type="subcellular location">
    <subcellularLocation>
        <location evidence="1">Cell inner membrane</location>
        <topology evidence="1">Single-pass membrane protein</topology>
    </subcellularLocation>
</comment>
<dbReference type="InterPro" id="IPR002416">
    <property type="entry name" value="T2SS_protein-GspH"/>
</dbReference>
<keyword evidence="5" id="KW-0997">Cell inner membrane</keyword>
<feature type="domain" description="General secretion pathway GspH" evidence="12">
    <location>
        <begin position="45"/>
        <end position="158"/>
    </location>
</feature>
<dbReference type="OrthoDB" id="5730913at2"/>
<organism evidence="13 14">
    <name type="scientific">Pseudomonas flexibilis</name>
    <dbReference type="NCBI Taxonomy" id="706570"/>
    <lineage>
        <taxon>Bacteria</taxon>
        <taxon>Pseudomonadati</taxon>
        <taxon>Pseudomonadota</taxon>
        <taxon>Gammaproteobacteria</taxon>
        <taxon>Pseudomonadales</taxon>
        <taxon>Pseudomonadaceae</taxon>
        <taxon>Pseudomonas</taxon>
    </lineage>
</organism>
<evidence type="ECO:0000256" key="10">
    <source>
        <dbReference type="ARBA" id="ARBA00030775"/>
    </source>
</evidence>
<dbReference type="InterPro" id="IPR012902">
    <property type="entry name" value="N_methyl_site"/>
</dbReference>
<dbReference type="EMBL" id="JTAK01000001">
    <property type="protein sequence ID" value="KHO66465.1"/>
    <property type="molecule type" value="Genomic_DNA"/>
</dbReference>
<dbReference type="STRING" id="706570.PT85_02550"/>
<evidence type="ECO:0000256" key="3">
    <source>
        <dbReference type="ARBA" id="ARBA00022475"/>
    </source>
</evidence>